<evidence type="ECO:0000313" key="2">
    <source>
        <dbReference type="Proteomes" id="UP000814140"/>
    </source>
</evidence>
<reference evidence="1" key="2">
    <citation type="journal article" date="2022" name="New Phytol.">
        <title>Evolutionary transition to the ectomycorrhizal habit in the genomes of a hyperdiverse lineage of mushroom-forming fungi.</title>
        <authorList>
            <person name="Looney B."/>
            <person name="Miyauchi S."/>
            <person name="Morin E."/>
            <person name="Drula E."/>
            <person name="Courty P.E."/>
            <person name="Kohler A."/>
            <person name="Kuo A."/>
            <person name="LaButti K."/>
            <person name="Pangilinan J."/>
            <person name="Lipzen A."/>
            <person name="Riley R."/>
            <person name="Andreopoulos W."/>
            <person name="He G."/>
            <person name="Johnson J."/>
            <person name="Nolan M."/>
            <person name="Tritt A."/>
            <person name="Barry K.W."/>
            <person name="Grigoriev I.V."/>
            <person name="Nagy L.G."/>
            <person name="Hibbett D."/>
            <person name="Henrissat B."/>
            <person name="Matheny P.B."/>
            <person name="Labbe J."/>
            <person name="Martin F.M."/>
        </authorList>
    </citation>
    <scope>NUCLEOTIDE SEQUENCE</scope>
    <source>
        <strain evidence="1">HHB10654</strain>
    </source>
</reference>
<dbReference type="Proteomes" id="UP000814140">
    <property type="component" value="Unassembled WGS sequence"/>
</dbReference>
<dbReference type="EMBL" id="MU277231">
    <property type="protein sequence ID" value="KAI0058818.1"/>
    <property type="molecule type" value="Genomic_DNA"/>
</dbReference>
<evidence type="ECO:0000313" key="1">
    <source>
        <dbReference type="EMBL" id="KAI0058818.1"/>
    </source>
</evidence>
<protein>
    <submittedName>
        <fullName evidence="1">Uncharacterized protein</fullName>
    </submittedName>
</protein>
<reference evidence="1" key="1">
    <citation type="submission" date="2021-03" db="EMBL/GenBank/DDBJ databases">
        <authorList>
            <consortium name="DOE Joint Genome Institute"/>
            <person name="Ahrendt S."/>
            <person name="Looney B.P."/>
            <person name="Miyauchi S."/>
            <person name="Morin E."/>
            <person name="Drula E."/>
            <person name="Courty P.E."/>
            <person name="Chicoki N."/>
            <person name="Fauchery L."/>
            <person name="Kohler A."/>
            <person name="Kuo A."/>
            <person name="Labutti K."/>
            <person name="Pangilinan J."/>
            <person name="Lipzen A."/>
            <person name="Riley R."/>
            <person name="Andreopoulos W."/>
            <person name="He G."/>
            <person name="Johnson J."/>
            <person name="Barry K.W."/>
            <person name="Grigoriev I.V."/>
            <person name="Nagy L."/>
            <person name="Hibbett D."/>
            <person name="Henrissat B."/>
            <person name="Matheny P.B."/>
            <person name="Labbe J."/>
            <person name="Martin F."/>
        </authorList>
    </citation>
    <scope>NUCLEOTIDE SEQUENCE</scope>
    <source>
        <strain evidence="1">HHB10654</strain>
    </source>
</reference>
<sequence length="80" mass="9296">MGYGYDGQPSAGTFHTPRTPVYAYEAEHTWRTLQWSTEMTIVDVYRGKYFGNIYGYVTEDHNAVHLIQLPSPLRGIEERR</sequence>
<comment type="caution">
    <text evidence="1">The sequence shown here is derived from an EMBL/GenBank/DDBJ whole genome shotgun (WGS) entry which is preliminary data.</text>
</comment>
<keyword evidence="2" id="KW-1185">Reference proteome</keyword>
<accession>A0ACB8SRF9</accession>
<gene>
    <name evidence="1" type="ORF">BV25DRAFT_1180850</name>
</gene>
<organism evidence="1 2">
    <name type="scientific">Artomyces pyxidatus</name>
    <dbReference type="NCBI Taxonomy" id="48021"/>
    <lineage>
        <taxon>Eukaryota</taxon>
        <taxon>Fungi</taxon>
        <taxon>Dikarya</taxon>
        <taxon>Basidiomycota</taxon>
        <taxon>Agaricomycotina</taxon>
        <taxon>Agaricomycetes</taxon>
        <taxon>Russulales</taxon>
        <taxon>Auriscalpiaceae</taxon>
        <taxon>Artomyces</taxon>
    </lineage>
</organism>
<name>A0ACB8SRF9_9AGAM</name>
<proteinExistence type="predicted"/>